<name>A0ABT2V369_9FIRM</name>
<evidence type="ECO:0000313" key="4">
    <source>
        <dbReference type="Proteomes" id="UP001652395"/>
    </source>
</evidence>
<dbReference type="InterPro" id="IPR001387">
    <property type="entry name" value="Cro/C1-type_HTH"/>
</dbReference>
<accession>A0ABT2V369</accession>
<dbReference type="PANTHER" id="PTHR46797:SF1">
    <property type="entry name" value="METHYLPHOSPHONATE SYNTHASE"/>
    <property type="match status" value="1"/>
</dbReference>
<dbReference type="PROSITE" id="PS50943">
    <property type="entry name" value="HTH_CROC1"/>
    <property type="match status" value="1"/>
</dbReference>
<gene>
    <name evidence="3" type="ORF">OCV69_15600</name>
</gene>
<reference evidence="3 4" key="1">
    <citation type="journal article" date="2021" name="ISME Commun">
        <title>Automated analysis of genomic sequences facilitates high-throughput and comprehensive description of bacteria.</title>
        <authorList>
            <person name="Hitch T.C.A."/>
        </authorList>
    </citation>
    <scope>NUCLEOTIDE SEQUENCE [LARGE SCALE GENOMIC DNA]</scope>
    <source>
        <strain evidence="4">f_CCE</strain>
    </source>
</reference>
<dbReference type="InterPro" id="IPR050807">
    <property type="entry name" value="TransReg_Diox_bact_type"/>
</dbReference>
<evidence type="ECO:0000313" key="3">
    <source>
        <dbReference type="EMBL" id="MCU6801329.1"/>
    </source>
</evidence>
<sequence>MDVIKRITELTSERGWSTYRLAQKSGLSASTIANIYRRNTVPSLSTLEALCDAFGITLSQFFAKDTDAVPLTPEQKEMFNKWANLTPSQKEIIEKIIREFH</sequence>
<dbReference type="Gene3D" id="1.10.260.40">
    <property type="entry name" value="lambda repressor-like DNA-binding domains"/>
    <property type="match status" value="1"/>
</dbReference>
<dbReference type="EMBL" id="JAOQJF010000050">
    <property type="protein sequence ID" value="MCU6801329.1"/>
    <property type="molecule type" value="Genomic_DNA"/>
</dbReference>
<evidence type="ECO:0000259" key="2">
    <source>
        <dbReference type="PROSITE" id="PS50943"/>
    </source>
</evidence>
<keyword evidence="1" id="KW-0238">DNA-binding</keyword>
<dbReference type="SMART" id="SM00530">
    <property type="entry name" value="HTH_XRE"/>
    <property type="match status" value="1"/>
</dbReference>
<dbReference type="SUPFAM" id="SSF47413">
    <property type="entry name" value="lambda repressor-like DNA-binding domains"/>
    <property type="match status" value="1"/>
</dbReference>
<feature type="domain" description="HTH cro/C1-type" evidence="2">
    <location>
        <begin position="13"/>
        <end position="61"/>
    </location>
</feature>
<proteinExistence type="predicted"/>
<protein>
    <submittedName>
        <fullName evidence="3">Helix-turn-helix domain-containing protein</fullName>
    </submittedName>
</protein>
<organism evidence="3 4">
    <name type="scientific">Alitiscatomonas aceti</name>
    <dbReference type="NCBI Taxonomy" id="2981724"/>
    <lineage>
        <taxon>Bacteria</taxon>
        <taxon>Bacillati</taxon>
        <taxon>Bacillota</taxon>
        <taxon>Clostridia</taxon>
        <taxon>Lachnospirales</taxon>
        <taxon>Lachnospiraceae</taxon>
        <taxon>Alitiscatomonas</taxon>
    </lineage>
</organism>
<dbReference type="Pfam" id="PF13443">
    <property type="entry name" value="HTH_26"/>
    <property type="match status" value="1"/>
</dbReference>
<dbReference type="RefSeq" id="WP_158360229.1">
    <property type="nucleotide sequence ID" value="NZ_JAOQJF010000050.1"/>
</dbReference>
<dbReference type="InterPro" id="IPR010982">
    <property type="entry name" value="Lambda_DNA-bd_dom_sf"/>
</dbReference>
<dbReference type="PANTHER" id="PTHR46797">
    <property type="entry name" value="HTH-TYPE TRANSCRIPTIONAL REGULATOR"/>
    <property type="match status" value="1"/>
</dbReference>
<dbReference type="CDD" id="cd00093">
    <property type="entry name" value="HTH_XRE"/>
    <property type="match status" value="1"/>
</dbReference>
<evidence type="ECO:0000256" key="1">
    <source>
        <dbReference type="ARBA" id="ARBA00023125"/>
    </source>
</evidence>
<comment type="caution">
    <text evidence="3">The sequence shown here is derived from an EMBL/GenBank/DDBJ whole genome shotgun (WGS) entry which is preliminary data.</text>
</comment>
<dbReference type="Proteomes" id="UP001652395">
    <property type="component" value="Unassembled WGS sequence"/>
</dbReference>
<keyword evidence="4" id="KW-1185">Reference proteome</keyword>